<dbReference type="EMBL" id="BTRK01000005">
    <property type="protein sequence ID" value="GMR51900.1"/>
    <property type="molecule type" value="Genomic_DNA"/>
</dbReference>
<accession>A0AAN5I5B0</accession>
<name>A0AAN5I5B0_9BILA</name>
<dbReference type="Proteomes" id="UP001328107">
    <property type="component" value="Unassembled WGS sequence"/>
</dbReference>
<evidence type="ECO:0000313" key="3">
    <source>
        <dbReference type="Proteomes" id="UP001328107"/>
    </source>
</evidence>
<evidence type="ECO:0000313" key="2">
    <source>
        <dbReference type="EMBL" id="GMR51900.1"/>
    </source>
</evidence>
<gene>
    <name evidence="2" type="ORF">PMAYCL1PPCAC_22095</name>
</gene>
<sequence length="76" mass="8568">MDVSDGKHSQTYTADMSLRVVEEGSQEDELAQLAKELRKSIQELNAEKERLALVSDMAALAAIAFVVYKIWKHACW</sequence>
<keyword evidence="1" id="KW-0175">Coiled coil</keyword>
<organism evidence="2 3">
    <name type="scientific">Pristionchus mayeri</name>
    <dbReference type="NCBI Taxonomy" id="1317129"/>
    <lineage>
        <taxon>Eukaryota</taxon>
        <taxon>Metazoa</taxon>
        <taxon>Ecdysozoa</taxon>
        <taxon>Nematoda</taxon>
        <taxon>Chromadorea</taxon>
        <taxon>Rhabditida</taxon>
        <taxon>Rhabditina</taxon>
        <taxon>Diplogasteromorpha</taxon>
        <taxon>Diplogasteroidea</taxon>
        <taxon>Neodiplogasteridae</taxon>
        <taxon>Pristionchus</taxon>
    </lineage>
</organism>
<proteinExistence type="predicted"/>
<keyword evidence="3" id="KW-1185">Reference proteome</keyword>
<comment type="caution">
    <text evidence="2">The sequence shown here is derived from an EMBL/GenBank/DDBJ whole genome shotgun (WGS) entry which is preliminary data.</text>
</comment>
<protein>
    <submittedName>
        <fullName evidence="2">Uncharacterized protein</fullName>
    </submittedName>
</protein>
<evidence type="ECO:0000256" key="1">
    <source>
        <dbReference type="SAM" id="Coils"/>
    </source>
</evidence>
<feature type="coiled-coil region" evidence="1">
    <location>
        <begin position="27"/>
        <end position="54"/>
    </location>
</feature>
<reference evidence="3" key="1">
    <citation type="submission" date="2022-10" db="EMBL/GenBank/DDBJ databases">
        <title>Genome assembly of Pristionchus species.</title>
        <authorList>
            <person name="Yoshida K."/>
            <person name="Sommer R.J."/>
        </authorList>
    </citation>
    <scope>NUCLEOTIDE SEQUENCE [LARGE SCALE GENOMIC DNA]</scope>
    <source>
        <strain evidence="3">RS5460</strain>
    </source>
</reference>
<dbReference type="AlphaFoldDB" id="A0AAN5I5B0"/>